<comment type="similarity">
    <text evidence="2 4">Belongs to the bacterial solute-binding protein 3 family.</text>
</comment>
<dbReference type="InterPro" id="IPR018313">
    <property type="entry name" value="SBP_3_CS"/>
</dbReference>
<dbReference type="PANTHER" id="PTHR35936">
    <property type="entry name" value="MEMBRANE-BOUND LYTIC MUREIN TRANSGLYCOSYLASE F"/>
    <property type="match status" value="1"/>
</dbReference>
<protein>
    <submittedName>
        <fullName evidence="6">Amino acid ABC transporter substrate-binding protein</fullName>
    </submittedName>
</protein>
<keyword evidence="3" id="KW-0732">Signal</keyword>
<gene>
    <name evidence="6" type="ORF">GW587_01180</name>
</gene>
<dbReference type="EMBL" id="JAADJT010000001">
    <property type="protein sequence ID" value="NGZ82872.1"/>
    <property type="molecule type" value="Genomic_DNA"/>
</dbReference>
<evidence type="ECO:0000256" key="3">
    <source>
        <dbReference type="ARBA" id="ARBA00022729"/>
    </source>
</evidence>
<keyword evidence="7" id="KW-1185">Reference proteome</keyword>
<dbReference type="InterPro" id="IPR001638">
    <property type="entry name" value="Solute-binding_3/MltF_N"/>
</dbReference>
<name>A0ABX0FE30_9BURK</name>
<proteinExistence type="inferred from homology"/>
<sequence>MQARHVFTAIVLMVAVQARGCELRMAMDQWPPYIFRQAGGAPSGLDMELAQAIVKEAGCTLRLLPELPPSRRQVLFEQGGIDLLLAASTTPERRAYARFSIPYRHESVGLFTRTSLLPRYQAITSLDALLKRKLPLLAPKVGWYGAGYARLQPTLAARGQLSTFSSFQQGLRMLDAGRADLIIGDRAALRHEARRQGVAISALPLALVLHAPVHLMLNKRSTSQADLDRIDAAIGRLERQGALSQIRRRYDEL</sequence>
<dbReference type="Gene3D" id="3.40.190.10">
    <property type="entry name" value="Periplasmic binding protein-like II"/>
    <property type="match status" value="2"/>
</dbReference>
<reference evidence="6 7" key="1">
    <citation type="submission" date="2020-01" db="EMBL/GenBank/DDBJ databases">
        <authorList>
            <person name="Lee S.D."/>
        </authorList>
    </citation>
    <scope>NUCLEOTIDE SEQUENCE [LARGE SCALE GENOMIC DNA]</scope>
    <source>
        <strain evidence="6 7">SAP-35</strain>
    </source>
</reference>
<reference evidence="7" key="2">
    <citation type="submission" date="2023-07" db="EMBL/GenBank/DDBJ databases">
        <title>Duganella aceri sp. nov., isolated from tree sap.</title>
        <authorList>
            <person name="Kim I.S."/>
        </authorList>
    </citation>
    <scope>NUCLEOTIDE SEQUENCE [LARGE SCALE GENOMIC DNA]</scope>
    <source>
        <strain evidence="7">SAP-35</strain>
    </source>
</reference>
<organism evidence="6 7">
    <name type="scientific">Duganella aceris</name>
    <dbReference type="NCBI Taxonomy" id="2703883"/>
    <lineage>
        <taxon>Bacteria</taxon>
        <taxon>Pseudomonadati</taxon>
        <taxon>Pseudomonadota</taxon>
        <taxon>Betaproteobacteria</taxon>
        <taxon>Burkholderiales</taxon>
        <taxon>Oxalobacteraceae</taxon>
        <taxon>Telluria group</taxon>
        <taxon>Duganella</taxon>
    </lineage>
</organism>
<evidence type="ECO:0000313" key="7">
    <source>
        <dbReference type="Proteomes" id="UP000666369"/>
    </source>
</evidence>
<dbReference type="PANTHER" id="PTHR35936:SF19">
    <property type="entry name" value="AMINO-ACID-BINDING PROTEIN YXEM-RELATED"/>
    <property type="match status" value="1"/>
</dbReference>
<evidence type="ECO:0000313" key="6">
    <source>
        <dbReference type="EMBL" id="NGZ82872.1"/>
    </source>
</evidence>
<evidence type="ECO:0000259" key="5">
    <source>
        <dbReference type="SMART" id="SM00062"/>
    </source>
</evidence>
<comment type="subcellular location">
    <subcellularLocation>
        <location evidence="1">Cell envelope</location>
    </subcellularLocation>
</comment>
<evidence type="ECO:0000256" key="2">
    <source>
        <dbReference type="ARBA" id="ARBA00010333"/>
    </source>
</evidence>
<comment type="caution">
    <text evidence="6">The sequence shown here is derived from an EMBL/GenBank/DDBJ whole genome shotgun (WGS) entry which is preliminary data.</text>
</comment>
<dbReference type="PROSITE" id="PS01039">
    <property type="entry name" value="SBP_BACTERIAL_3"/>
    <property type="match status" value="1"/>
</dbReference>
<dbReference type="RefSeq" id="WP_166097581.1">
    <property type="nucleotide sequence ID" value="NZ_JAADJT010000001.1"/>
</dbReference>
<dbReference type="Proteomes" id="UP000666369">
    <property type="component" value="Unassembled WGS sequence"/>
</dbReference>
<dbReference type="SUPFAM" id="SSF53850">
    <property type="entry name" value="Periplasmic binding protein-like II"/>
    <property type="match status" value="1"/>
</dbReference>
<accession>A0ABX0FE30</accession>
<dbReference type="Pfam" id="PF00497">
    <property type="entry name" value="SBP_bac_3"/>
    <property type="match status" value="1"/>
</dbReference>
<dbReference type="SMART" id="SM00062">
    <property type="entry name" value="PBPb"/>
    <property type="match status" value="1"/>
</dbReference>
<feature type="domain" description="Solute-binding protein family 3/N-terminal" evidence="5">
    <location>
        <begin position="22"/>
        <end position="253"/>
    </location>
</feature>
<evidence type="ECO:0000256" key="4">
    <source>
        <dbReference type="RuleBase" id="RU003744"/>
    </source>
</evidence>
<evidence type="ECO:0000256" key="1">
    <source>
        <dbReference type="ARBA" id="ARBA00004196"/>
    </source>
</evidence>